<dbReference type="Pfam" id="PF00156">
    <property type="entry name" value="Pribosyltran"/>
    <property type="match status" value="1"/>
</dbReference>
<dbReference type="Gene3D" id="3.40.50.2020">
    <property type="match status" value="1"/>
</dbReference>
<dbReference type="CDD" id="cd06223">
    <property type="entry name" value="PRTases_typeI"/>
    <property type="match status" value="1"/>
</dbReference>
<name>A0A650EM31_9BACT</name>
<dbReference type="EMBL" id="MN577572">
    <property type="protein sequence ID" value="QGT50790.1"/>
    <property type="molecule type" value="Genomic_DNA"/>
</dbReference>
<protein>
    <recommendedName>
        <fullName evidence="2">Phosphoribosyltransferase domain-containing protein</fullName>
    </recommendedName>
</protein>
<organism evidence="3">
    <name type="scientific">uncultured Elusimicrobia bacterium</name>
    <dbReference type="NCBI Taxonomy" id="699876"/>
    <lineage>
        <taxon>Bacteria</taxon>
        <taxon>Pseudomonadati</taxon>
        <taxon>Elusimicrobiota</taxon>
        <taxon>Elusimicrobia</taxon>
        <taxon>environmental samples</taxon>
    </lineage>
</organism>
<dbReference type="SUPFAM" id="SSF53271">
    <property type="entry name" value="PRTase-like"/>
    <property type="match status" value="1"/>
</dbReference>
<dbReference type="InterPro" id="IPR029057">
    <property type="entry name" value="PRTase-like"/>
</dbReference>
<dbReference type="InterPro" id="IPR051910">
    <property type="entry name" value="ComF/GntX_DNA_util-trans"/>
</dbReference>
<dbReference type="PANTHER" id="PTHR47505">
    <property type="entry name" value="DNA UTILIZATION PROTEIN YHGH"/>
    <property type="match status" value="1"/>
</dbReference>
<reference evidence="3" key="1">
    <citation type="journal article" date="2020" name="J. ISSAAS">
        <title>Lactobacilli and other gastrointestinal microbiota of Peromyscus leucopus, reservoir host for agents of Lyme disease and other zoonoses in North America.</title>
        <authorList>
            <person name="Milovic A."/>
            <person name="Bassam K."/>
            <person name="Shao H."/>
            <person name="Chatzistamou I."/>
            <person name="Tufts D.M."/>
            <person name="Diuk-Wasser M."/>
            <person name="Barbour A.G."/>
        </authorList>
    </citation>
    <scope>NUCLEOTIDE SEQUENCE</scope>
    <source>
        <strain evidence="3">LL30</strain>
    </source>
</reference>
<accession>A0A650EM31</accession>
<feature type="domain" description="Phosphoribosyltransferase" evidence="2">
    <location>
        <begin position="94"/>
        <end position="147"/>
    </location>
</feature>
<dbReference type="InterPro" id="IPR000836">
    <property type="entry name" value="PRTase_dom"/>
</dbReference>
<dbReference type="AlphaFoldDB" id="A0A650EM31"/>
<comment type="similarity">
    <text evidence="1">Belongs to the ComF/GntX family.</text>
</comment>
<proteinExistence type="inferred from homology"/>
<evidence type="ECO:0000256" key="1">
    <source>
        <dbReference type="ARBA" id="ARBA00008007"/>
    </source>
</evidence>
<evidence type="ECO:0000313" key="3">
    <source>
        <dbReference type="EMBL" id="QGT50790.1"/>
    </source>
</evidence>
<sequence>MVHALKYGGADYLAKEMGKLMAVRFCTYPELAEAETVMPVPLFPKRLRKRGYNQSELLAVSLACETGLACDVCSLVRTRDTVSQTTLGRKGRLSNMTGAFVCKNPSAVKGKVILLVDDVATTGATLEGCAAALKAAGAKKVFAYTFARE</sequence>
<gene>
    <name evidence="3" type="ORF">Elusimicrob2101_0530</name>
</gene>
<dbReference type="PANTHER" id="PTHR47505:SF1">
    <property type="entry name" value="DNA UTILIZATION PROTEIN YHGH"/>
    <property type="match status" value="1"/>
</dbReference>
<evidence type="ECO:0000259" key="2">
    <source>
        <dbReference type="Pfam" id="PF00156"/>
    </source>
</evidence>